<keyword evidence="2" id="KW-1133">Transmembrane helix</keyword>
<sequence>MSVALRIIVLLISFACVAGGALFISCTFSRVRLDPKKYNDDAVILAAFGDKKETIRSYSVFYYTQFHIFPGDILASIGHPSYEHQTFFVGKHKRMMRAVQAMGVLGLFFAFWGMVLAAVYTVVGCMGGGGGSSDESAPRTPYGDDHDTTTAPTEDMSEVEVDPSNPPPQREQNDEEEPKEDLDTQEEKKKDKKQKKSGGAAPACTALAIVMLLLFILAFIMYIPAFVMMVILIEKPGKTALQSYTWADYGFALVSPTLGGARGDEAELLRGLHHDDCRDGVGAGAHYFKSRPRLLLQERWW</sequence>
<evidence type="ECO:0000313" key="4">
    <source>
        <dbReference type="Proteomes" id="UP000515908"/>
    </source>
</evidence>
<feature type="transmembrane region" description="Helical" evidence="2">
    <location>
        <begin position="101"/>
        <end position="123"/>
    </location>
</feature>
<evidence type="ECO:0000256" key="1">
    <source>
        <dbReference type="SAM" id="MobiDB-lite"/>
    </source>
</evidence>
<protein>
    <submittedName>
        <fullName evidence="3">Uncharacterized protein</fullName>
    </submittedName>
</protein>
<evidence type="ECO:0000256" key="2">
    <source>
        <dbReference type="SAM" id="Phobius"/>
    </source>
</evidence>
<keyword evidence="4" id="KW-1185">Reference proteome</keyword>
<keyword evidence="2" id="KW-0472">Membrane</keyword>
<proteinExistence type="predicted"/>
<feature type="transmembrane region" description="Helical" evidence="2">
    <location>
        <begin position="206"/>
        <end position="233"/>
    </location>
</feature>
<accession>A0A7G2CK74</accession>
<evidence type="ECO:0000313" key="3">
    <source>
        <dbReference type="EMBL" id="CAD2219477.1"/>
    </source>
</evidence>
<dbReference type="AlphaFoldDB" id="A0A7G2CK74"/>
<organism evidence="3 4">
    <name type="scientific">Angomonas deanei</name>
    <dbReference type="NCBI Taxonomy" id="59799"/>
    <lineage>
        <taxon>Eukaryota</taxon>
        <taxon>Discoba</taxon>
        <taxon>Euglenozoa</taxon>
        <taxon>Kinetoplastea</taxon>
        <taxon>Metakinetoplastina</taxon>
        <taxon>Trypanosomatida</taxon>
        <taxon>Trypanosomatidae</taxon>
        <taxon>Strigomonadinae</taxon>
        <taxon>Angomonas</taxon>
    </lineage>
</organism>
<dbReference type="VEuPathDB" id="TriTrypDB:ADEAN_000698400"/>
<feature type="transmembrane region" description="Helical" evidence="2">
    <location>
        <begin position="6"/>
        <end position="28"/>
    </location>
</feature>
<feature type="region of interest" description="Disordered" evidence="1">
    <location>
        <begin position="130"/>
        <end position="198"/>
    </location>
</feature>
<gene>
    <name evidence="3" type="ORF">ADEAN_000698400</name>
</gene>
<dbReference type="PROSITE" id="PS51257">
    <property type="entry name" value="PROKAR_LIPOPROTEIN"/>
    <property type="match status" value="1"/>
</dbReference>
<reference evidence="3 4" key="1">
    <citation type="submission" date="2020-08" db="EMBL/GenBank/DDBJ databases">
        <authorList>
            <person name="Newling K."/>
            <person name="Davey J."/>
            <person name="Forrester S."/>
        </authorList>
    </citation>
    <scope>NUCLEOTIDE SEQUENCE [LARGE SCALE GENOMIC DNA]</scope>
    <source>
        <strain evidence="4">Crithidia deanei Carvalho (ATCC PRA-265)</strain>
    </source>
</reference>
<dbReference type="Proteomes" id="UP000515908">
    <property type="component" value="Chromosome 14"/>
</dbReference>
<name>A0A7G2CK74_9TRYP</name>
<keyword evidence="2" id="KW-0812">Transmembrane</keyword>
<dbReference type="EMBL" id="LR877158">
    <property type="protein sequence ID" value="CAD2219477.1"/>
    <property type="molecule type" value="Genomic_DNA"/>
</dbReference>